<keyword evidence="1" id="KW-0175">Coiled coil</keyword>
<gene>
    <name evidence="3" type="ORF">RUM43_002789</name>
</gene>
<evidence type="ECO:0000313" key="4">
    <source>
        <dbReference type="Proteomes" id="UP001372834"/>
    </source>
</evidence>
<accession>A0AAN8S532</accession>
<feature type="region of interest" description="Disordered" evidence="2">
    <location>
        <begin position="575"/>
        <end position="598"/>
    </location>
</feature>
<feature type="compositionally biased region" description="Polar residues" evidence="2">
    <location>
        <begin position="694"/>
        <end position="711"/>
    </location>
</feature>
<feature type="region of interest" description="Disordered" evidence="2">
    <location>
        <begin position="624"/>
        <end position="652"/>
    </location>
</feature>
<reference evidence="3 4" key="1">
    <citation type="submission" date="2023-10" db="EMBL/GenBank/DDBJ databases">
        <title>Genomes of two closely related lineages of the louse Polyplax serrata with different host specificities.</title>
        <authorList>
            <person name="Martinu J."/>
            <person name="Tarabai H."/>
            <person name="Stefka J."/>
            <person name="Hypsa V."/>
        </authorList>
    </citation>
    <scope>NUCLEOTIDE SEQUENCE [LARGE SCALE GENOMIC DNA]</scope>
    <source>
        <strain evidence="3">HR10_N</strain>
    </source>
</reference>
<feature type="compositionally biased region" description="Polar residues" evidence="2">
    <location>
        <begin position="575"/>
        <end position="597"/>
    </location>
</feature>
<sequence length="785" mass="89117">MSIHTDRSAWSPEEGDSLENVDKEIQLVSTSSESHTVSNVTKENEPVSGEKLVSCSEDGDAVKASNSDCLVNGTKSFNNLQKLSSKLCSSFDDLCLRPNDNCTDDKFMRINDQDLKRSPTLPNLKRNKKFVNKKYNHVQSKVKQYFDCNTEVTLEKNVKKSVTAERKGDRKKEDYLEEINKQLAKELDEKNAILTLLQENYEHLLFKYAEAQNRIDELRFKCMTENKDFKEPCHHYYYNKIDNKTRVKYPPNDSSVNRLPTDAKCQRVTGTNDLVSLKEEQSFHLNGCNSLKAPVPRPLSLPLDTNLKFVERDAIMTKATTPTDSEGLSSIITSMSGHSKILNSLDEENQINKKPNLLKTSNAKFILEGNSPVNDPFDKVKNWQNSLPPLEQIETPETALYNVYNIPNNSELYSSGETKYNTIASPKIENEYEFLDESCPASWRDENMEEDNSNKCTIRRTVSLPNSKRNLKEQSHNKKAHYSSDTSSVIPEKGRSQNNCLSERVKTSQRSKNNQSRRKVPISRCSSLPTYKQNSTRSGSKKNGIYIPPLDLGNVTLSDDECYCQQDYCTNKSSASSFATSGRGSNDRFVQTPQSYSPHKATISEDELFDAGVRVHMADKSTSITPEMSKPMDYTTNSSRSKPLKVDKSWQKDTFPPRKTEYVDCRRDHAHNWCNICGESITDGKTSSDHFLRNRSNSYESVHGNDSTTQESTRRRPKPPFKRSISFGSEAITPKYCSHEDRVSKGHFLPIPSQESLENFDLYASSLKTRSQIVMKALTAHINNS</sequence>
<evidence type="ECO:0000313" key="3">
    <source>
        <dbReference type="EMBL" id="KAK6628972.1"/>
    </source>
</evidence>
<feature type="region of interest" description="Disordered" evidence="2">
    <location>
        <begin position="444"/>
        <end position="544"/>
    </location>
</feature>
<feature type="region of interest" description="Disordered" evidence="2">
    <location>
        <begin position="685"/>
        <end position="725"/>
    </location>
</feature>
<proteinExistence type="predicted"/>
<dbReference type="EMBL" id="JAWJWE010000036">
    <property type="protein sequence ID" value="KAK6628972.1"/>
    <property type="molecule type" value="Genomic_DNA"/>
</dbReference>
<evidence type="ECO:0000256" key="1">
    <source>
        <dbReference type="SAM" id="Coils"/>
    </source>
</evidence>
<dbReference type="Proteomes" id="UP001372834">
    <property type="component" value="Unassembled WGS sequence"/>
</dbReference>
<evidence type="ECO:0000256" key="2">
    <source>
        <dbReference type="SAM" id="MobiDB-lite"/>
    </source>
</evidence>
<name>A0AAN8S532_POLSC</name>
<feature type="region of interest" description="Disordered" evidence="2">
    <location>
        <begin position="1"/>
        <end position="50"/>
    </location>
</feature>
<protein>
    <submittedName>
        <fullName evidence="3">Uncharacterized protein</fullName>
    </submittedName>
</protein>
<feature type="compositionally biased region" description="Polar residues" evidence="2">
    <location>
        <begin position="27"/>
        <end position="41"/>
    </location>
</feature>
<organism evidence="3 4">
    <name type="scientific">Polyplax serrata</name>
    <name type="common">Common mouse louse</name>
    <dbReference type="NCBI Taxonomy" id="468196"/>
    <lineage>
        <taxon>Eukaryota</taxon>
        <taxon>Metazoa</taxon>
        <taxon>Ecdysozoa</taxon>
        <taxon>Arthropoda</taxon>
        <taxon>Hexapoda</taxon>
        <taxon>Insecta</taxon>
        <taxon>Pterygota</taxon>
        <taxon>Neoptera</taxon>
        <taxon>Paraneoptera</taxon>
        <taxon>Psocodea</taxon>
        <taxon>Troctomorpha</taxon>
        <taxon>Phthiraptera</taxon>
        <taxon>Anoplura</taxon>
        <taxon>Polyplacidae</taxon>
        <taxon>Polyplax</taxon>
    </lineage>
</organism>
<comment type="caution">
    <text evidence="3">The sequence shown here is derived from an EMBL/GenBank/DDBJ whole genome shotgun (WGS) entry which is preliminary data.</text>
</comment>
<feature type="compositionally biased region" description="Polar residues" evidence="2">
    <location>
        <begin position="524"/>
        <end position="538"/>
    </location>
</feature>
<feature type="coiled-coil region" evidence="1">
    <location>
        <begin position="180"/>
        <end position="214"/>
    </location>
</feature>
<dbReference type="AlphaFoldDB" id="A0AAN8S532"/>